<reference evidence="3" key="1">
    <citation type="submission" date="2017-08" db="EMBL/GenBank/DDBJ databases">
        <title>A dynamic microbial community with high functional redundancy inhabits the cold, oxic subseafloor aquifer.</title>
        <authorList>
            <person name="Tully B.J."/>
            <person name="Wheat C.G."/>
            <person name="Glazer B.T."/>
            <person name="Huber J.A."/>
        </authorList>
    </citation>
    <scope>NUCLEOTIDE SEQUENCE [LARGE SCALE GENOMIC DNA]</scope>
</reference>
<feature type="transmembrane region" description="Helical" evidence="1">
    <location>
        <begin position="63"/>
        <end position="82"/>
    </location>
</feature>
<comment type="caution">
    <text evidence="2">The sequence shown here is derived from an EMBL/GenBank/DDBJ whole genome shotgun (WGS) entry which is preliminary data.</text>
</comment>
<dbReference type="EMBL" id="NVUK01000001">
    <property type="protein sequence ID" value="PCI78757.1"/>
    <property type="molecule type" value="Genomic_DNA"/>
</dbReference>
<protein>
    <recommendedName>
        <fullName evidence="4">Rod shape-determining protein MreD</fullName>
    </recommendedName>
</protein>
<proteinExistence type="predicted"/>
<keyword evidence="1" id="KW-0472">Membrane</keyword>
<sequence length="176" mass="20566">MHTLLLFFYSLALLLAGQTFFPTYNLIPFTPLLVISAFIHTKKKSLVLSLCLGLFLDCLNNELPFGFFLAVYSLSTLFLSSYRIYFSQFFFSLLLYLFLFAYTLTLFQDAGLLILGKLPYRTLHTLIWRPILPCLLNSALGMALFFIPSFFFQSFTRWIKSFFFTRKFSPLSKKKR</sequence>
<keyword evidence="1" id="KW-1133">Transmembrane helix</keyword>
<evidence type="ECO:0000313" key="3">
    <source>
        <dbReference type="Proteomes" id="UP000218775"/>
    </source>
</evidence>
<evidence type="ECO:0000313" key="2">
    <source>
        <dbReference type="EMBL" id="PCI78757.1"/>
    </source>
</evidence>
<keyword evidence="1" id="KW-0812">Transmembrane</keyword>
<dbReference type="AlphaFoldDB" id="A0A2A4X9N5"/>
<dbReference type="Proteomes" id="UP000218775">
    <property type="component" value="Unassembled WGS sequence"/>
</dbReference>
<evidence type="ECO:0000256" key="1">
    <source>
        <dbReference type="SAM" id="Phobius"/>
    </source>
</evidence>
<gene>
    <name evidence="2" type="ORF">COB21_00215</name>
</gene>
<feature type="transmembrane region" description="Helical" evidence="1">
    <location>
        <begin position="127"/>
        <end position="152"/>
    </location>
</feature>
<accession>A0A2A4X9N5</accession>
<evidence type="ECO:0008006" key="4">
    <source>
        <dbReference type="Google" id="ProtNLM"/>
    </source>
</evidence>
<organism evidence="2 3">
    <name type="scientific">Aerophobetes bacterium</name>
    <dbReference type="NCBI Taxonomy" id="2030807"/>
    <lineage>
        <taxon>Bacteria</taxon>
        <taxon>Candidatus Aerophobota</taxon>
    </lineage>
</organism>
<feature type="transmembrane region" description="Helical" evidence="1">
    <location>
        <begin position="89"/>
        <end position="107"/>
    </location>
</feature>
<name>A0A2A4X9N5_UNCAE</name>